<evidence type="ECO:0000313" key="6">
    <source>
        <dbReference type="Proteomes" id="UP000509704"/>
    </source>
</evidence>
<comment type="subcellular location">
    <subcellularLocation>
        <location evidence="1">Nucleus</location>
    </subcellularLocation>
</comment>
<dbReference type="PANTHER" id="PTHR24341">
    <property type="entry name" value="HOMEOBOX PROTEIN ENGRAILED"/>
    <property type="match status" value="1"/>
</dbReference>
<dbReference type="InterPro" id="IPR001487">
    <property type="entry name" value="Bromodomain"/>
</dbReference>
<dbReference type="Pfam" id="PF00439">
    <property type="entry name" value="Bromodomain"/>
    <property type="match status" value="1"/>
</dbReference>
<dbReference type="PANTHER" id="PTHR24341:SF6">
    <property type="entry name" value="HOMEOBOX PROTEIN INVECTED"/>
    <property type="match status" value="1"/>
</dbReference>
<keyword evidence="6" id="KW-1185">Reference proteome</keyword>
<dbReference type="GO" id="GO:0016586">
    <property type="term" value="C:RSC-type complex"/>
    <property type="evidence" value="ECO:0007669"/>
    <property type="project" value="TreeGrafter"/>
</dbReference>
<feature type="compositionally biased region" description="Basic and acidic residues" evidence="3">
    <location>
        <begin position="326"/>
        <end position="344"/>
    </location>
</feature>
<evidence type="ECO:0000313" key="5">
    <source>
        <dbReference type="EMBL" id="QLG72367.1"/>
    </source>
</evidence>
<feature type="domain" description="Bromo" evidence="4">
    <location>
        <begin position="35"/>
        <end position="118"/>
    </location>
</feature>
<evidence type="ECO:0000256" key="1">
    <source>
        <dbReference type="ARBA" id="ARBA00004123"/>
    </source>
</evidence>
<dbReference type="Proteomes" id="UP000509704">
    <property type="component" value="Chromosome 4"/>
</dbReference>
<evidence type="ECO:0000259" key="4">
    <source>
        <dbReference type="Pfam" id="PF00439"/>
    </source>
</evidence>
<proteinExistence type="predicted"/>
<reference evidence="5 6" key="1">
    <citation type="submission" date="2020-07" db="EMBL/GenBank/DDBJ databases">
        <title>The yeast mating-type switching endonuclease HO is a domesticated member of an unorthodox homing genetic element family.</title>
        <authorList>
            <person name="Coughlan A.Y."/>
            <person name="Lombardi L."/>
            <person name="Braun-Galleani S."/>
            <person name="Martos A.R."/>
            <person name="Galeote V."/>
            <person name="Bigey F."/>
            <person name="Dequin S."/>
            <person name="Byrne K.P."/>
            <person name="Wolfe K.H."/>
        </authorList>
    </citation>
    <scope>NUCLEOTIDE SEQUENCE [LARGE SCALE GENOMIC DNA]</scope>
    <source>
        <strain evidence="5 6">NRRL Y-6702</strain>
    </source>
</reference>
<feature type="compositionally biased region" description="Polar residues" evidence="3">
    <location>
        <begin position="345"/>
        <end position="360"/>
    </location>
</feature>
<name>A0A7H9B1K9_ZYGMR</name>
<dbReference type="GO" id="GO:0006357">
    <property type="term" value="P:regulation of transcription by RNA polymerase II"/>
    <property type="evidence" value="ECO:0007669"/>
    <property type="project" value="TreeGrafter"/>
</dbReference>
<evidence type="ECO:0000256" key="2">
    <source>
        <dbReference type="ARBA" id="ARBA00023242"/>
    </source>
</evidence>
<dbReference type="EMBL" id="CP058607">
    <property type="protein sequence ID" value="QLG72367.1"/>
    <property type="molecule type" value="Genomic_DNA"/>
</dbReference>
<keyword evidence="2" id="KW-0539">Nucleus</keyword>
<evidence type="ECO:0000256" key="3">
    <source>
        <dbReference type="SAM" id="MobiDB-lite"/>
    </source>
</evidence>
<sequence>MGSDLHFSDLLQNIRSIFIPASSKCKVLDESFPAKFFEKEPSKIFESYVKFIKSRSNAEGIIKNEDKLALTTISARFESGDYSPDVGGLYKLYHDVKLVCTILIHYHPQGTRNYQMVDKFYKFGTELILRECYKLGASLTKSDRENSVGNEDRDNELNQIIAEDFITISTNYQVPLTQTYHIKTKDQDLFSSSIAKSTLDERPHELPNSNFELNKVIPQTNICEEAPRLGFVAANTSNIPDPTLPPTEMMARFLHPNWYALPTTMWLKYGEYKSWAPSFKENGTVIDSTTRGIIWLERVGYVEMYRKMEESRNSKSIHSEVNVAENDEKKNNDDLEKVSEEKTDQQMQKLNGENGKSGSTESKKQEFVNGKGAVDNDVATSIPASEAAPDGNKVSEPLLIKLENLLDWSPGNYIDDDEIEHLKNGTHDELVSATLLKIKKLRKLRISRKISKPSLEEIKAYYKVRRLLKEVLLAKQTRSLPMKHCRSFPVLQANYNGSIPVVRVQPTRKRKSKK</sequence>
<accession>A0A7H9B1K9</accession>
<organism evidence="5 6">
    <name type="scientific">Zygotorulaspora mrakii</name>
    <name type="common">Zygosaccharomyces mrakii</name>
    <dbReference type="NCBI Taxonomy" id="42260"/>
    <lineage>
        <taxon>Eukaryota</taxon>
        <taxon>Fungi</taxon>
        <taxon>Dikarya</taxon>
        <taxon>Ascomycota</taxon>
        <taxon>Saccharomycotina</taxon>
        <taxon>Saccharomycetes</taxon>
        <taxon>Saccharomycetales</taxon>
        <taxon>Saccharomycetaceae</taxon>
        <taxon>Zygotorulaspora</taxon>
    </lineage>
</organism>
<dbReference type="RefSeq" id="XP_037144095.1">
    <property type="nucleotide sequence ID" value="XM_037288200.1"/>
</dbReference>
<dbReference type="OrthoDB" id="5354116at2759"/>
<dbReference type="AlphaFoldDB" id="A0A7H9B1K9"/>
<protein>
    <recommendedName>
        <fullName evidence="4">Bromo domain-containing protein</fullName>
    </recommendedName>
</protein>
<feature type="region of interest" description="Disordered" evidence="3">
    <location>
        <begin position="312"/>
        <end position="372"/>
    </location>
</feature>
<dbReference type="KEGG" id="zmk:HG535_0D00740"/>
<gene>
    <name evidence="5" type="ORF">HG535_0D00740</name>
</gene>
<dbReference type="InterPro" id="IPR050720">
    <property type="entry name" value="Engrailed_Homeobox_TFs"/>
</dbReference>
<dbReference type="GeneID" id="59236091"/>